<keyword evidence="4 5" id="KW-0413">Isomerase</keyword>
<comment type="subunit">
    <text evidence="5">Homodimer.</text>
</comment>
<keyword evidence="2 5" id="KW-0312">Gluconeogenesis</keyword>
<feature type="binding site" evidence="5 7">
    <location>
        <begin position="88"/>
        <end position="91"/>
    </location>
    <ligand>
        <name>substrate</name>
    </ligand>
</feature>
<evidence type="ECO:0000256" key="1">
    <source>
        <dbReference type="ARBA" id="ARBA00006717"/>
    </source>
</evidence>
<comment type="pathway">
    <text evidence="5 9">Carbohydrate degradation; glycolysis; pyruvate from D-glyceraldehyde 3-phosphate: step 3/5.</text>
</comment>
<evidence type="ECO:0000256" key="6">
    <source>
        <dbReference type="PIRSR" id="PIRSR613078-1"/>
    </source>
</evidence>
<dbReference type="SUPFAM" id="SSF53254">
    <property type="entry name" value="Phosphoglycerate mutase-like"/>
    <property type="match status" value="1"/>
</dbReference>
<dbReference type="GO" id="GO:0006094">
    <property type="term" value="P:gluconeogenesis"/>
    <property type="evidence" value="ECO:0007669"/>
    <property type="project" value="UniProtKB-UniRule"/>
</dbReference>
<dbReference type="InterPro" id="IPR029033">
    <property type="entry name" value="His_PPase_superfam"/>
</dbReference>
<dbReference type="Proteomes" id="UP000219439">
    <property type="component" value="Unassembled WGS sequence"/>
</dbReference>
<feature type="binding site" evidence="5 7">
    <location>
        <begin position="115"/>
        <end position="116"/>
    </location>
    <ligand>
        <name>substrate</name>
    </ligand>
</feature>
<comment type="catalytic activity">
    <reaction evidence="5 9">
        <text>(2R)-2-phosphoglycerate = (2R)-3-phosphoglycerate</text>
        <dbReference type="Rhea" id="RHEA:15901"/>
        <dbReference type="ChEBI" id="CHEBI:58272"/>
        <dbReference type="ChEBI" id="CHEBI:58289"/>
        <dbReference type="EC" id="5.4.2.11"/>
    </reaction>
</comment>
<feature type="binding site" evidence="5 7">
    <location>
        <position position="61"/>
    </location>
    <ligand>
        <name>substrate</name>
    </ligand>
</feature>
<keyword evidence="11" id="KW-1185">Reference proteome</keyword>
<dbReference type="NCBIfam" id="NF002339">
    <property type="entry name" value="PRK01295.1"/>
    <property type="match status" value="1"/>
</dbReference>
<protein>
    <recommendedName>
        <fullName evidence="5 9">2,3-bisphosphoglycerate-dependent phosphoglycerate mutase</fullName>
        <shortName evidence="5">BPG-dependent PGAM</shortName>
        <shortName evidence="5">PGAM</shortName>
        <shortName evidence="5">Phosphoglyceromutase</shortName>
        <shortName evidence="5">dPGM</shortName>
        <ecNumber evidence="5 9">5.4.2.11</ecNumber>
    </recommendedName>
</protein>
<feature type="active site" description="Proton donor/acceptor" evidence="5 6">
    <location>
        <position position="88"/>
    </location>
</feature>
<dbReference type="InterPro" id="IPR001345">
    <property type="entry name" value="PG/BPGM_mutase_AS"/>
</dbReference>
<evidence type="ECO:0000256" key="5">
    <source>
        <dbReference type="HAMAP-Rule" id="MF_01039"/>
    </source>
</evidence>
<dbReference type="CDD" id="cd07067">
    <property type="entry name" value="HP_PGM_like"/>
    <property type="match status" value="1"/>
</dbReference>
<sequence length="206" mass="22996">MERTLVLVRHGQSEWNLKNLFTGWKDPDLTEKGVSEAIAAGNKLNEMGMKFDVAFTSELTRAQRTCQMILDGVGQSDLTTIRDLALNERDYGDLAGLNKDDARKKWGEEQVHIWRRSYDIPPPGGESLKDTAARTLPYFITDILPRVMAGQNVLVAAHGNSLRSLVMVLDRLSREEILNVNIATGVPTVYKLNVDTTIASKEIIDL</sequence>
<reference evidence="10 11" key="1">
    <citation type="submission" date="2017-09" db="EMBL/GenBank/DDBJ databases">
        <authorList>
            <person name="Ehlers B."/>
            <person name="Leendertz F.H."/>
        </authorList>
    </citation>
    <scope>NUCLEOTIDE SEQUENCE [LARGE SCALE GENOMIC DNA]</scope>
    <source>
        <strain evidence="10 11">DSM 18289</strain>
    </source>
</reference>
<dbReference type="AlphaFoldDB" id="A0A285PJ76"/>
<feature type="binding site" evidence="5 7">
    <location>
        <position position="99"/>
    </location>
    <ligand>
        <name>substrate</name>
    </ligand>
</feature>
<proteinExistence type="inferred from homology"/>
<feature type="site" description="Transition state stabilizer" evidence="5 8">
    <location>
        <position position="158"/>
    </location>
</feature>
<dbReference type="InterPro" id="IPR013078">
    <property type="entry name" value="His_Pase_superF_clade-1"/>
</dbReference>
<feature type="binding site" evidence="5 7">
    <location>
        <begin position="22"/>
        <end position="23"/>
    </location>
    <ligand>
        <name>substrate</name>
    </ligand>
</feature>
<evidence type="ECO:0000256" key="3">
    <source>
        <dbReference type="ARBA" id="ARBA00023152"/>
    </source>
</evidence>
<dbReference type="OrthoDB" id="9781415at2"/>
<dbReference type="GO" id="GO:0006096">
    <property type="term" value="P:glycolytic process"/>
    <property type="evidence" value="ECO:0007669"/>
    <property type="project" value="UniProtKB-UniRule"/>
</dbReference>
<organism evidence="10 11">
    <name type="scientific">Cohaesibacter gelatinilyticus</name>
    <dbReference type="NCBI Taxonomy" id="372072"/>
    <lineage>
        <taxon>Bacteria</taxon>
        <taxon>Pseudomonadati</taxon>
        <taxon>Pseudomonadota</taxon>
        <taxon>Alphaproteobacteria</taxon>
        <taxon>Hyphomicrobiales</taxon>
        <taxon>Cohaesibacteraceae</taxon>
    </lineage>
</organism>
<dbReference type="EMBL" id="OBEL01000003">
    <property type="protein sequence ID" value="SNZ19921.1"/>
    <property type="molecule type" value="Genomic_DNA"/>
</dbReference>
<feature type="active site" description="Tele-phosphohistidine intermediate" evidence="5 6">
    <location>
        <position position="10"/>
    </location>
</feature>
<dbReference type="UniPathway" id="UPA00109">
    <property type="reaction ID" value="UER00186"/>
</dbReference>
<dbReference type="PROSITE" id="PS00175">
    <property type="entry name" value="PG_MUTASE"/>
    <property type="match status" value="1"/>
</dbReference>
<comment type="similarity">
    <text evidence="1 5">Belongs to the phosphoglycerate mutase family. BPG-dependent PGAM subfamily.</text>
</comment>
<feature type="binding site" evidence="5 7">
    <location>
        <begin position="9"/>
        <end position="16"/>
    </location>
    <ligand>
        <name>substrate</name>
    </ligand>
</feature>
<dbReference type="RefSeq" id="WP_097154282.1">
    <property type="nucleotide sequence ID" value="NZ_OBEL01000003.1"/>
</dbReference>
<evidence type="ECO:0000256" key="2">
    <source>
        <dbReference type="ARBA" id="ARBA00022432"/>
    </source>
</evidence>
<keyword evidence="3 5" id="KW-0324">Glycolysis</keyword>
<dbReference type="InterPro" id="IPR005952">
    <property type="entry name" value="Phosphogly_mut1"/>
</dbReference>
<evidence type="ECO:0000313" key="10">
    <source>
        <dbReference type="EMBL" id="SNZ19921.1"/>
    </source>
</evidence>
<dbReference type="Pfam" id="PF00300">
    <property type="entry name" value="His_Phos_1"/>
    <property type="match status" value="1"/>
</dbReference>
<dbReference type="NCBIfam" id="TIGR01258">
    <property type="entry name" value="pgm_1"/>
    <property type="match status" value="2"/>
</dbReference>
<feature type="binding site" evidence="5 7">
    <location>
        <begin position="159"/>
        <end position="160"/>
    </location>
    <ligand>
        <name>substrate</name>
    </ligand>
</feature>
<evidence type="ECO:0000256" key="9">
    <source>
        <dbReference type="RuleBase" id="RU004512"/>
    </source>
</evidence>
<dbReference type="EC" id="5.4.2.11" evidence="5 9"/>
<dbReference type="SMART" id="SM00855">
    <property type="entry name" value="PGAM"/>
    <property type="match status" value="1"/>
</dbReference>
<evidence type="ECO:0000256" key="7">
    <source>
        <dbReference type="PIRSR" id="PIRSR613078-2"/>
    </source>
</evidence>
<dbReference type="Gene3D" id="3.40.50.1240">
    <property type="entry name" value="Phosphoglycerate mutase-like"/>
    <property type="match status" value="1"/>
</dbReference>
<dbReference type="HAMAP" id="MF_01039">
    <property type="entry name" value="PGAM_GpmA"/>
    <property type="match status" value="1"/>
</dbReference>
<evidence type="ECO:0000256" key="4">
    <source>
        <dbReference type="ARBA" id="ARBA00023235"/>
    </source>
</evidence>
<dbReference type="PIRSF" id="PIRSF000709">
    <property type="entry name" value="6PFK_2-Ptase"/>
    <property type="match status" value="1"/>
</dbReference>
<name>A0A285PJ76_9HYPH</name>
<dbReference type="GO" id="GO:0004619">
    <property type="term" value="F:phosphoglycerate mutase activity"/>
    <property type="evidence" value="ECO:0007669"/>
    <property type="project" value="UniProtKB-UniRule"/>
</dbReference>
<evidence type="ECO:0000313" key="11">
    <source>
        <dbReference type="Proteomes" id="UP000219439"/>
    </source>
</evidence>
<gene>
    <name evidence="5" type="primary">gpmA</name>
    <name evidence="10" type="ORF">SAMN06265368_3017</name>
</gene>
<comment type="function">
    <text evidence="5 9">Catalyzes the interconversion of 2-phosphoglycerate and 3-phosphoglycerate.</text>
</comment>
<accession>A0A285PJ76</accession>
<dbReference type="PANTHER" id="PTHR11931">
    <property type="entry name" value="PHOSPHOGLYCERATE MUTASE"/>
    <property type="match status" value="1"/>
</dbReference>
<evidence type="ECO:0000256" key="8">
    <source>
        <dbReference type="PIRSR" id="PIRSR613078-3"/>
    </source>
</evidence>